<dbReference type="SUPFAM" id="SSF48726">
    <property type="entry name" value="Immunoglobulin"/>
    <property type="match status" value="4"/>
</dbReference>
<dbReference type="PANTHER" id="PTHR11422:SF12">
    <property type="entry name" value="MICROFIBRIL-ASSOCIATED GLYCOPROTEIN 3"/>
    <property type="match status" value="1"/>
</dbReference>
<evidence type="ECO:0000256" key="1">
    <source>
        <dbReference type="ARBA" id="ARBA00023319"/>
    </source>
</evidence>
<dbReference type="PANTHER" id="PTHR11422">
    <property type="entry name" value="T-CELL SURFACE GLYCOPROTEIN CD4"/>
    <property type="match status" value="1"/>
</dbReference>
<dbReference type="GO" id="GO:1990782">
    <property type="term" value="F:protein tyrosine kinase binding"/>
    <property type="evidence" value="ECO:0007669"/>
    <property type="project" value="TreeGrafter"/>
</dbReference>
<dbReference type="GO" id="GO:0045121">
    <property type="term" value="C:membrane raft"/>
    <property type="evidence" value="ECO:0007669"/>
    <property type="project" value="TreeGrafter"/>
</dbReference>
<dbReference type="Proteomes" id="UP001295444">
    <property type="component" value="Chromosome 11"/>
</dbReference>
<dbReference type="SMART" id="SM00408">
    <property type="entry name" value="IGc2"/>
    <property type="match status" value="3"/>
</dbReference>
<keyword evidence="2" id="KW-1133">Transmembrane helix</keyword>
<dbReference type="SMART" id="SM00409">
    <property type="entry name" value="IG"/>
    <property type="match status" value="4"/>
</dbReference>
<gene>
    <name evidence="5" type="ORF">PECUL_23A046613</name>
</gene>
<dbReference type="GO" id="GO:0009897">
    <property type="term" value="C:external side of plasma membrane"/>
    <property type="evidence" value="ECO:0007669"/>
    <property type="project" value="TreeGrafter"/>
</dbReference>
<feature type="domain" description="Ig-like" evidence="4">
    <location>
        <begin position="132"/>
        <end position="211"/>
    </location>
</feature>
<evidence type="ECO:0000313" key="6">
    <source>
        <dbReference type="Proteomes" id="UP001295444"/>
    </source>
</evidence>
<dbReference type="InterPro" id="IPR003599">
    <property type="entry name" value="Ig_sub"/>
</dbReference>
<proteinExistence type="predicted"/>
<dbReference type="EMBL" id="OW240922">
    <property type="protein sequence ID" value="CAH2322675.1"/>
    <property type="molecule type" value="Genomic_DNA"/>
</dbReference>
<keyword evidence="3" id="KW-0732">Signal</keyword>
<dbReference type="GO" id="GO:0070374">
    <property type="term" value="P:positive regulation of ERK1 and ERK2 cascade"/>
    <property type="evidence" value="ECO:0007669"/>
    <property type="project" value="TreeGrafter"/>
</dbReference>
<feature type="domain" description="Ig-like" evidence="4">
    <location>
        <begin position="228"/>
        <end position="293"/>
    </location>
</feature>
<sequence>MKVSLGLICILCLSALCAGSHVVVTGVIGDRVTLPCLMSPEQLNQKSNSKYPAVSLHWRRINREPVNVVSVYPSGIMYTNLPLISRASVRKPMLDSGDFSLHLLNVRKTDAGNYVGLAVYGRVKKNCTVELRTIEVTQSPPGLVPENGSVTLNCSTESPNMKTIRWFHRGIPINPTSRYVQSGHTLRLIGLTQAERGNWSCEVKGVRATLTLQVLGILGSKSLTVYAGVSSRAELPCAVTSIPKDEHLAVHWLKVPNTNIRDAQGQTLVFNDVSTWNAGKYRCDVTYKGHTLSRWIDLKVIQVIRVLPSDSRFIREGSNLQIECKVHESQLEEQYEWTGPSTDSGHREVQRGAVLNLPSVQTEDAGVWNCTVYGKKGIVGKSHYMLYVHASQTGIRTASSWQMYVILLLSFLLVLGIATIAGLSVQNRRRRLLNLAALTSMDRPCVPAKKSLSL</sequence>
<feature type="domain" description="Ig-like" evidence="4">
    <location>
        <begin position="302"/>
        <end position="372"/>
    </location>
</feature>
<dbReference type="GO" id="GO:0035723">
    <property type="term" value="P:interleukin-15-mediated signaling pathway"/>
    <property type="evidence" value="ECO:0007669"/>
    <property type="project" value="TreeGrafter"/>
</dbReference>
<dbReference type="InterPro" id="IPR036179">
    <property type="entry name" value="Ig-like_dom_sf"/>
</dbReference>
<reference evidence="5" key="1">
    <citation type="submission" date="2022-03" db="EMBL/GenBank/DDBJ databases">
        <authorList>
            <person name="Alioto T."/>
            <person name="Alioto T."/>
            <person name="Gomez Garrido J."/>
        </authorList>
    </citation>
    <scope>NUCLEOTIDE SEQUENCE</scope>
</reference>
<accession>A0AAD1TBX9</accession>
<dbReference type="AlphaFoldDB" id="A0AAD1TBX9"/>
<dbReference type="InterPro" id="IPR013783">
    <property type="entry name" value="Ig-like_fold"/>
</dbReference>
<evidence type="ECO:0000256" key="3">
    <source>
        <dbReference type="SAM" id="SignalP"/>
    </source>
</evidence>
<keyword evidence="1" id="KW-0393">Immunoglobulin domain</keyword>
<dbReference type="Gene3D" id="2.60.40.10">
    <property type="entry name" value="Immunoglobulins"/>
    <property type="match status" value="4"/>
</dbReference>
<keyword evidence="2" id="KW-0472">Membrane</keyword>
<dbReference type="GO" id="GO:0042289">
    <property type="term" value="F:MHC class II protein binding"/>
    <property type="evidence" value="ECO:0007669"/>
    <property type="project" value="TreeGrafter"/>
</dbReference>
<organism evidence="5 6">
    <name type="scientific">Pelobates cultripes</name>
    <name type="common">Western spadefoot toad</name>
    <dbReference type="NCBI Taxonomy" id="61616"/>
    <lineage>
        <taxon>Eukaryota</taxon>
        <taxon>Metazoa</taxon>
        <taxon>Chordata</taxon>
        <taxon>Craniata</taxon>
        <taxon>Vertebrata</taxon>
        <taxon>Euteleostomi</taxon>
        <taxon>Amphibia</taxon>
        <taxon>Batrachia</taxon>
        <taxon>Anura</taxon>
        <taxon>Pelobatoidea</taxon>
        <taxon>Pelobatidae</taxon>
        <taxon>Pelobates</taxon>
    </lineage>
</organism>
<keyword evidence="2" id="KW-0812">Transmembrane</keyword>
<protein>
    <submittedName>
        <fullName evidence="5">Lymphocyte activation gene 3</fullName>
    </submittedName>
</protein>
<evidence type="ECO:0000256" key="2">
    <source>
        <dbReference type="SAM" id="Phobius"/>
    </source>
</evidence>
<feature type="transmembrane region" description="Helical" evidence="2">
    <location>
        <begin position="401"/>
        <end position="425"/>
    </location>
</feature>
<evidence type="ECO:0000313" key="5">
    <source>
        <dbReference type="EMBL" id="CAH2322675.1"/>
    </source>
</evidence>
<dbReference type="InterPro" id="IPR003598">
    <property type="entry name" value="Ig_sub2"/>
</dbReference>
<name>A0AAD1TBX9_PELCU</name>
<dbReference type="GO" id="GO:0042110">
    <property type="term" value="P:T cell activation"/>
    <property type="evidence" value="ECO:0007669"/>
    <property type="project" value="TreeGrafter"/>
</dbReference>
<feature type="chain" id="PRO_5041897336" evidence="3">
    <location>
        <begin position="20"/>
        <end position="454"/>
    </location>
</feature>
<dbReference type="InterPro" id="IPR007110">
    <property type="entry name" value="Ig-like_dom"/>
</dbReference>
<evidence type="ECO:0000259" key="4">
    <source>
        <dbReference type="PROSITE" id="PS50835"/>
    </source>
</evidence>
<dbReference type="PROSITE" id="PS50835">
    <property type="entry name" value="IG_LIKE"/>
    <property type="match status" value="3"/>
</dbReference>
<dbReference type="InterPro" id="IPR013151">
    <property type="entry name" value="Immunoglobulin_dom"/>
</dbReference>
<dbReference type="CDD" id="cd00096">
    <property type="entry name" value="Ig"/>
    <property type="match status" value="1"/>
</dbReference>
<dbReference type="Pfam" id="PF13927">
    <property type="entry name" value="Ig_3"/>
    <property type="match status" value="2"/>
</dbReference>
<keyword evidence="6" id="KW-1185">Reference proteome</keyword>
<dbReference type="Pfam" id="PF00047">
    <property type="entry name" value="ig"/>
    <property type="match status" value="1"/>
</dbReference>
<feature type="signal peptide" evidence="3">
    <location>
        <begin position="1"/>
        <end position="19"/>
    </location>
</feature>